<organism evidence="1 2">
    <name type="scientific">Phytophthora nicotianae (strain INRA-310)</name>
    <name type="common">Phytophthora parasitica</name>
    <dbReference type="NCBI Taxonomy" id="761204"/>
    <lineage>
        <taxon>Eukaryota</taxon>
        <taxon>Sar</taxon>
        <taxon>Stramenopiles</taxon>
        <taxon>Oomycota</taxon>
        <taxon>Peronosporomycetes</taxon>
        <taxon>Peronosporales</taxon>
        <taxon>Peronosporaceae</taxon>
        <taxon>Phytophthora</taxon>
    </lineage>
</organism>
<evidence type="ECO:0000313" key="2">
    <source>
        <dbReference type="Proteomes" id="UP000018817"/>
    </source>
</evidence>
<proteinExistence type="predicted"/>
<dbReference type="Proteomes" id="UP000018817">
    <property type="component" value="Unassembled WGS sequence"/>
</dbReference>
<dbReference type="VEuPathDB" id="FungiDB:PPTG_06908"/>
<dbReference type="RefSeq" id="XP_008899202.1">
    <property type="nucleotide sequence ID" value="XM_008900954.1"/>
</dbReference>
<reference evidence="2" key="1">
    <citation type="submission" date="2011-12" db="EMBL/GenBank/DDBJ databases">
        <authorList>
            <consortium name="The Broad Institute Genome Sequencing Platform"/>
            <person name="Russ C."/>
            <person name="Tyler B."/>
            <person name="Panabieres F."/>
            <person name="Shan W."/>
            <person name="Tripathy S."/>
            <person name="Grunwald N."/>
            <person name="Machado M."/>
            <person name="Young S.K."/>
            <person name="Zeng Q."/>
            <person name="Gargeya S."/>
            <person name="Fitzgerald M."/>
            <person name="Haas B."/>
            <person name="Abouelleil A."/>
            <person name="Alvarado L."/>
            <person name="Arachchi H.M."/>
            <person name="Berlin A."/>
            <person name="Chapman S.B."/>
            <person name="Gearin G."/>
            <person name="Goldberg J."/>
            <person name="Griggs A."/>
            <person name="Gujja S."/>
            <person name="Hansen M."/>
            <person name="Heiman D."/>
            <person name="Howarth C."/>
            <person name="Larimer J."/>
            <person name="Lui A."/>
            <person name="MacDonald P.J.P."/>
            <person name="McCowen C."/>
            <person name="Montmayeur A."/>
            <person name="Murphy C."/>
            <person name="Neiman D."/>
            <person name="Pearson M."/>
            <person name="Priest M."/>
            <person name="Roberts A."/>
            <person name="Saif S."/>
            <person name="Shea T."/>
            <person name="Sisk P."/>
            <person name="Stolte C."/>
            <person name="Sykes S."/>
            <person name="Wortman J."/>
            <person name="Nusbaum C."/>
            <person name="Birren B."/>
        </authorList>
    </citation>
    <scope>NUCLEOTIDE SEQUENCE [LARGE SCALE GENOMIC DNA]</scope>
    <source>
        <strain evidence="2">INRA-310</strain>
    </source>
</reference>
<dbReference type="OMA" id="YIVAANT"/>
<protein>
    <submittedName>
        <fullName evidence="1">Uncharacterized protein</fullName>
    </submittedName>
</protein>
<reference evidence="1 2" key="2">
    <citation type="submission" date="2013-11" db="EMBL/GenBank/DDBJ databases">
        <title>The Genome Sequence of Phytophthora parasitica INRA-310.</title>
        <authorList>
            <consortium name="The Broad Institute Genomics Platform"/>
            <person name="Russ C."/>
            <person name="Tyler B."/>
            <person name="Panabieres F."/>
            <person name="Shan W."/>
            <person name="Tripathy S."/>
            <person name="Grunwald N."/>
            <person name="Machado M."/>
            <person name="Johnson C.S."/>
            <person name="Arredondo F."/>
            <person name="Hong C."/>
            <person name="Coffey M."/>
            <person name="Young S.K."/>
            <person name="Zeng Q."/>
            <person name="Gargeya S."/>
            <person name="Fitzgerald M."/>
            <person name="Abouelleil A."/>
            <person name="Alvarado L."/>
            <person name="Chapman S.B."/>
            <person name="Gainer-Dewar J."/>
            <person name="Goldberg J."/>
            <person name="Griggs A."/>
            <person name="Gujja S."/>
            <person name="Hansen M."/>
            <person name="Howarth C."/>
            <person name="Imamovic A."/>
            <person name="Ireland A."/>
            <person name="Larimer J."/>
            <person name="McCowan C."/>
            <person name="Murphy C."/>
            <person name="Pearson M."/>
            <person name="Poon T.W."/>
            <person name="Priest M."/>
            <person name="Roberts A."/>
            <person name="Saif S."/>
            <person name="Shea T."/>
            <person name="Sykes S."/>
            <person name="Wortman J."/>
            <person name="Nusbaum C."/>
            <person name="Birren B."/>
        </authorList>
    </citation>
    <scope>NUCLEOTIDE SEQUENCE [LARGE SCALE GENOMIC DNA]</scope>
    <source>
        <strain evidence="1 2">INRA-310</strain>
    </source>
</reference>
<sequence>MVDAWMLAGRPDDFLQLARRTIPTLIGASASGTCLFSALHQAVQLLGEPSAVPDTEVERFLADADKRGADLSRGVSWKVFRAFLAQLKRVGSRISLKDLEYNRQRTGHRGIAGIKRLKLEDGFYIVAANTMGVWHAFVLEV</sequence>
<evidence type="ECO:0000313" key="1">
    <source>
        <dbReference type="EMBL" id="ETN15682.1"/>
    </source>
</evidence>
<accession>W2QR57</accession>
<dbReference type="GeneID" id="20176836"/>
<gene>
    <name evidence="1" type="ORF">PPTG_06908</name>
</gene>
<dbReference type="EMBL" id="KI669570">
    <property type="protein sequence ID" value="ETN15682.1"/>
    <property type="molecule type" value="Genomic_DNA"/>
</dbReference>
<name>W2QR57_PHYN3</name>
<dbReference type="AlphaFoldDB" id="W2QR57"/>